<dbReference type="Gene3D" id="3.40.50.1820">
    <property type="entry name" value="alpha/beta hydrolase"/>
    <property type="match status" value="1"/>
</dbReference>
<accession>A0A1H0DFT9</accession>
<keyword evidence="2" id="KW-1185">Reference proteome</keyword>
<gene>
    <name evidence="1" type="ORF">SAMN05216355_11071</name>
</gene>
<dbReference type="GO" id="GO:0008374">
    <property type="term" value="F:O-acyltransferase activity"/>
    <property type="evidence" value="ECO:0007669"/>
    <property type="project" value="InterPro"/>
</dbReference>
<dbReference type="InterPro" id="IPR029058">
    <property type="entry name" value="AB_hydrolase_fold"/>
</dbReference>
<organism evidence="1 2">
    <name type="scientific">Actinomyces ruminicola</name>
    <dbReference type="NCBI Taxonomy" id="332524"/>
    <lineage>
        <taxon>Bacteria</taxon>
        <taxon>Bacillati</taxon>
        <taxon>Actinomycetota</taxon>
        <taxon>Actinomycetes</taxon>
        <taxon>Actinomycetales</taxon>
        <taxon>Actinomycetaceae</taxon>
        <taxon>Actinomyces</taxon>
    </lineage>
</organism>
<dbReference type="PANTHER" id="PTHR11440">
    <property type="entry name" value="LECITHIN-CHOLESTEROL ACYLTRANSFERASE-RELATED"/>
    <property type="match status" value="1"/>
</dbReference>
<name>A0A1H0DFT9_9ACTO</name>
<keyword evidence="1" id="KW-0012">Acyltransferase</keyword>
<dbReference type="AlphaFoldDB" id="A0A1H0DFT9"/>
<evidence type="ECO:0000313" key="1">
    <source>
        <dbReference type="EMBL" id="SDN69045.1"/>
    </source>
</evidence>
<keyword evidence="1" id="KW-0808">Transferase</keyword>
<dbReference type="GO" id="GO:0006629">
    <property type="term" value="P:lipid metabolic process"/>
    <property type="evidence" value="ECO:0007669"/>
    <property type="project" value="InterPro"/>
</dbReference>
<proteinExistence type="predicted"/>
<dbReference type="RefSeq" id="WP_245690572.1">
    <property type="nucleotide sequence ID" value="NZ_FNIM01000010.1"/>
</dbReference>
<protein>
    <submittedName>
        <fullName evidence="1">Lecithin:cholesterol acyltransferase</fullName>
    </submittedName>
</protein>
<dbReference type="Pfam" id="PF02450">
    <property type="entry name" value="LCAT"/>
    <property type="match status" value="1"/>
</dbReference>
<dbReference type="Proteomes" id="UP000198541">
    <property type="component" value="Unassembled WGS sequence"/>
</dbReference>
<sequence>MVMPLVVVLPGIGGSELADDDGRTVYSINARTVLARIADPAALDASRPLRATGLIGSYGLAWKQLITGYDGLIRELTSALQLRPEAVATAGQEQPNPRVSLLAFPYDFRQSVSACAQALDRELRKWLYERPVVMVGHSMGGLVAACWWANLSDGVEVKEIITLGTPFRGASKALDLLVNGARVGGVGLPDISAVLRGWDSVFDLLPHARVIEGGGAGNKVGSYPFQLPSELTEAVPRFAARARSAYEANRGLHKALAARAQRQGGHPFTVYYSQGHTTQSRALLDGGRLAVTKADPAWVPQGWDAGDGTVPRFSAIPRLAEQEPRTWRRLTRRHGELVDEAGVVAHVREYGLVPLPAAARGGGDAEAAPYLRLDLDEVVVAGQAWPVRVRAVGPDGEPLPAGEVAGRVAGVGFRAVDDGECWAAELPPLPEGLHELRITATGVPGADRITARMRIGAVP</sequence>
<reference evidence="2" key="1">
    <citation type="submission" date="2016-10" db="EMBL/GenBank/DDBJ databases">
        <authorList>
            <person name="Varghese N."/>
            <person name="Submissions S."/>
        </authorList>
    </citation>
    <scope>NUCLEOTIDE SEQUENCE [LARGE SCALE GENOMIC DNA]</scope>
    <source>
        <strain evidence="2">DSM 27982</strain>
    </source>
</reference>
<evidence type="ECO:0000313" key="2">
    <source>
        <dbReference type="Proteomes" id="UP000198541"/>
    </source>
</evidence>
<dbReference type="InterPro" id="IPR003386">
    <property type="entry name" value="LACT/PDAT_acylTrfase"/>
</dbReference>
<dbReference type="EMBL" id="FNIM01000010">
    <property type="protein sequence ID" value="SDN69045.1"/>
    <property type="molecule type" value="Genomic_DNA"/>
</dbReference>
<dbReference type="SUPFAM" id="SSF53474">
    <property type="entry name" value="alpha/beta-Hydrolases"/>
    <property type="match status" value="2"/>
</dbReference>